<sequence length="86" mass="9182">TSANRSCSVKNISTSGEDSSSASVNNDWKHWVVMHGNEQLAMDDVCGIGKAIGVKFNKDNVNMFSANMLSALARSGKGKKVSAEYV</sequence>
<dbReference type="Proteomes" id="UP000265520">
    <property type="component" value="Unassembled WGS sequence"/>
</dbReference>
<comment type="caution">
    <text evidence="2">The sequence shown here is derived from an EMBL/GenBank/DDBJ whole genome shotgun (WGS) entry which is preliminary data.</text>
</comment>
<evidence type="ECO:0000256" key="1">
    <source>
        <dbReference type="SAM" id="MobiDB-lite"/>
    </source>
</evidence>
<organism evidence="2 3">
    <name type="scientific">Trifolium medium</name>
    <dbReference type="NCBI Taxonomy" id="97028"/>
    <lineage>
        <taxon>Eukaryota</taxon>
        <taxon>Viridiplantae</taxon>
        <taxon>Streptophyta</taxon>
        <taxon>Embryophyta</taxon>
        <taxon>Tracheophyta</taxon>
        <taxon>Spermatophyta</taxon>
        <taxon>Magnoliopsida</taxon>
        <taxon>eudicotyledons</taxon>
        <taxon>Gunneridae</taxon>
        <taxon>Pentapetalae</taxon>
        <taxon>rosids</taxon>
        <taxon>fabids</taxon>
        <taxon>Fabales</taxon>
        <taxon>Fabaceae</taxon>
        <taxon>Papilionoideae</taxon>
        <taxon>50 kb inversion clade</taxon>
        <taxon>NPAAA clade</taxon>
        <taxon>Hologalegina</taxon>
        <taxon>IRL clade</taxon>
        <taxon>Trifolieae</taxon>
        <taxon>Trifolium</taxon>
    </lineage>
</organism>
<dbReference type="EMBL" id="LXQA010343939">
    <property type="protein sequence ID" value="MCI45414.1"/>
    <property type="molecule type" value="Genomic_DNA"/>
</dbReference>
<keyword evidence="3" id="KW-1185">Reference proteome</keyword>
<accession>A0A392SB44</accession>
<feature type="region of interest" description="Disordered" evidence="1">
    <location>
        <begin position="1"/>
        <end position="23"/>
    </location>
</feature>
<dbReference type="AlphaFoldDB" id="A0A392SB44"/>
<proteinExistence type="predicted"/>
<evidence type="ECO:0000313" key="3">
    <source>
        <dbReference type="Proteomes" id="UP000265520"/>
    </source>
</evidence>
<name>A0A392SB44_9FABA</name>
<feature type="non-terminal residue" evidence="2">
    <location>
        <position position="1"/>
    </location>
</feature>
<reference evidence="2 3" key="1">
    <citation type="journal article" date="2018" name="Front. Plant Sci.">
        <title>Red Clover (Trifolium pratense) and Zigzag Clover (T. medium) - A Picture of Genomic Similarities and Differences.</title>
        <authorList>
            <person name="Dluhosova J."/>
            <person name="Istvanek J."/>
            <person name="Nedelnik J."/>
            <person name="Repkova J."/>
        </authorList>
    </citation>
    <scope>NUCLEOTIDE SEQUENCE [LARGE SCALE GENOMIC DNA]</scope>
    <source>
        <strain evidence="3">cv. 10/8</strain>
        <tissue evidence="2">Leaf</tissue>
    </source>
</reference>
<evidence type="ECO:0000313" key="2">
    <source>
        <dbReference type="EMBL" id="MCI45414.1"/>
    </source>
</evidence>
<protein>
    <submittedName>
        <fullName evidence="2">Sulfate transporter</fullName>
    </submittedName>
</protein>